<proteinExistence type="inferred from homology"/>
<dbReference type="InterPro" id="IPR036576">
    <property type="entry name" value="WRKY_dom_sf"/>
</dbReference>
<dbReference type="PANTHER" id="PTHR31221:SF126">
    <property type="entry name" value="WRKY DOMAIN-CONTAINING PROTEIN"/>
    <property type="match status" value="1"/>
</dbReference>
<keyword evidence="6" id="KW-0238">DNA-binding</keyword>
<keyword evidence="4" id="KW-0862">Zinc</keyword>
<evidence type="ECO:0000256" key="9">
    <source>
        <dbReference type="ARBA" id="ARBA00061157"/>
    </source>
</evidence>
<feature type="compositionally biased region" description="Low complexity" evidence="10">
    <location>
        <begin position="508"/>
        <end position="517"/>
    </location>
</feature>
<dbReference type="PANTHER" id="PTHR31221">
    <property type="entry name" value="WRKY TRANSCRIPTION FACTOR PROTEIN 1-RELATED"/>
    <property type="match status" value="1"/>
</dbReference>
<name>A0AAN7KBL6_9MYRT</name>
<dbReference type="FunFam" id="2.20.25.80:FF:000006">
    <property type="entry name" value="WRKY transcription factor"/>
    <property type="match status" value="1"/>
</dbReference>
<dbReference type="Pfam" id="PF03106">
    <property type="entry name" value="WRKY"/>
    <property type="match status" value="2"/>
</dbReference>
<dbReference type="Proteomes" id="UP001345219">
    <property type="component" value="Chromosome 11"/>
</dbReference>
<keyword evidence="2" id="KW-0479">Metal-binding</keyword>
<dbReference type="PROSITE" id="PS50811">
    <property type="entry name" value="WRKY"/>
    <property type="match status" value="2"/>
</dbReference>
<keyword evidence="7" id="KW-0804">Transcription</keyword>
<feature type="region of interest" description="Disordered" evidence="10">
    <location>
        <begin position="507"/>
        <end position="536"/>
    </location>
</feature>
<dbReference type="GO" id="GO:0003700">
    <property type="term" value="F:DNA-binding transcription factor activity"/>
    <property type="evidence" value="ECO:0007669"/>
    <property type="project" value="InterPro"/>
</dbReference>
<dbReference type="FunFam" id="2.20.25.80:FF:000003">
    <property type="entry name" value="WRKY transcription factor 57"/>
    <property type="match status" value="1"/>
</dbReference>
<dbReference type="SMART" id="SM00774">
    <property type="entry name" value="WRKY"/>
    <property type="match status" value="2"/>
</dbReference>
<dbReference type="InterPro" id="IPR044810">
    <property type="entry name" value="WRKY_plant"/>
</dbReference>
<keyword evidence="5" id="KW-0805">Transcription regulation</keyword>
<accession>A0AAN7KBL6</accession>
<dbReference type="GO" id="GO:0046872">
    <property type="term" value="F:metal ion binding"/>
    <property type="evidence" value="ECO:0007669"/>
    <property type="project" value="UniProtKB-KW"/>
</dbReference>
<evidence type="ECO:0000256" key="4">
    <source>
        <dbReference type="ARBA" id="ARBA00022833"/>
    </source>
</evidence>
<reference evidence="12 13" key="1">
    <citation type="journal article" date="2023" name="Hortic Res">
        <title>Pangenome of water caltrop reveals structural variations and asymmetric subgenome divergence after allopolyploidization.</title>
        <authorList>
            <person name="Zhang X."/>
            <person name="Chen Y."/>
            <person name="Wang L."/>
            <person name="Yuan Y."/>
            <person name="Fang M."/>
            <person name="Shi L."/>
            <person name="Lu R."/>
            <person name="Comes H.P."/>
            <person name="Ma Y."/>
            <person name="Chen Y."/>
            <person name="Huang G."/>
            <person name="Zhou Y."/>
            <person name="Zheng Z."/>
            <person name="Qiu Y."/>
        </authorList>
    </citation>
    <scope>NUCLEOTIDE SEQUENCE [LARGE SCALE GENOMIC DNA]</scope>
    <source>
        <tissue evidence="12">Roots</tissue>
    </source>
</reference>
<sequence>MEGAVPESRRILSLSGSIAERRAVKCGFNVAQISTPQFRTAGSSCGWGGGCPPCHLTISPGISPTALLDSPIMLPNSQALSPTTGTISFPLFLEESTVMSSEDDQESDEGNSSFPIKPDMAIFSDSCFPDQGTDAFDGDFIDGSSLMNFDMQASLPTSDYEKTSHVNSSYSEEAVYGAAAELKPTTQTGFSEANSDNKEAKVAPTPTEKEFVQVDDVREPRGSYDSLGPVKTAEDGYNWRKYGQKQVKGSEYPRSYYKCTNPNCQVKKKVERSHDGQITEIIYKGAHNHPKPQPPRRGGGSTSALGAALSLAENVPDIGEGAGAEGGDAWRNAQLGVSNKDVRPDGLGDSSPTSIRTRISDILSAAPHGRGVGNGSSEPAHGPELSSSQANHEDDEDGGGGLASLEEAEDEEPDSKRRKSEHCLVESSMASRAVREPRVVIQIESEIDILEDGYRWRKYGQKVVKGNPNPRSYYKCTSAGCLVRKHVERASHDLKFVVTTYEGKHNHGVPAARNAGNGNPGGGGTMPPPPPHSQSSALAIPKNPNMIFKSESQVHQDLTLFDQKPDFGAGADFFRHTGLITNFGPSSVYPMKFPHLQSCGSGLAAGPSPIPQGRPMVSVVPEFPSSVPFKFNRPAGIPLASLDYANAKAAGLVRPFPSGNPIKEEDPRFLTPKQELKDDHFYDSSFPIMEPTSALPGVIFPQSLISFP</sequence>
<evidence type="ECO:0000256" key="2">
    <source>
        <dbReference type="ARBA" id="ARBA00022723"/>
    </source>
</evidence>
<evidence type="ECO:0000256" key="1">
    <source>
        <dbReference type="ARBA" id="ARBA00004123"/>
    </source>
</evidence>
<protein>
    <recommendedName>
        <fullName evidence="11">WRKY domain-containing protein</fullName>
    </recommendedName>
</protein>
<evidence type="ECO:0000256" key="6">
    <source>
        <dbReference type="ARBA" id="ARBA00023125"/>
    </source>
</evidence>
<evidence type="ECO:0000256" key="7">
    <source>
        <dbReference type="ARBA" id="ARBA00023163"/>
    </source>
</evidence>
<dbReference type="AlphaFoldDB" id="A0AAN7KBL6"/>
<dbReference type="GO" id="GO:0005634">
    <property type="term" value="C:nucleus"/>
    <property type="evidence" value="ECO:0007669"/>
    <property type="project" value="UniProtKB-SubCell"/>
</dbReference>
<feature type="domain" description="WRKY" evidence="11">
    <location>
        <begin position="228"/>
        <end position="292"/>
    </location>
</feature>
<feature type="region of interest" description="Disordered" evidence="10">
    <location>
        <begin position="365"/>
        <end position="425"/>
    </location>
</feature>
<dbReference type="SUPFAM" id="SSF118290">
    <property type="entry name" value="WRKY DNA-binding domain"/>
    <property type="match status" value="2"/>
</dbReference>
<evidence type="ECO:0000256" key="5">
    <source>
        <dbReference type="ARBA" id="ARBA00023015"/>
    </source>
</evidence>
<evidence type="ECO:0000256" key="3">
    <source>
        <dbReference type="ARBA" id="ARBA00022737"/>
    </source>
</evidence>
<dbReference type="Gene3D" id="2.20.25.80">
    <property type="entry name" value="WRKY domain"/>
    <property type="match status" value="2"/>
</dbReference>
<dbReference type="InterPro" id="IPR003657">
    <property type="entry name" value="WRKY_dom"/>
</dbReference>
<organism evidence="12 13">
    <name type="scientific">Trapa incisa</name>
    <dbReference type="NCBI Taxonomy" id="236973"/>
    <lineage>
        <taxon>Eukaryota</taxon>
        <taxon>Viridiplantae</taxon>
        <taxon>Streptophyta</taxon>
        <taxon>Embryophyta</taxon>
        <taxon>Tracheophyta</taxon>
        <taxon>Spermatophyta</taxon>
        <taxon>Magnoliopsida</taxon>
        <taxon>eudicotyledons</taxon>
        <taxon>Gunneridae</taxon>
        <taxon>Pentapetalae</taxon>
        <taxon>rosids</taxon>
        <taxon>malvids</taxon>
        <taxon>Myrtales</taxon>
        <taxon>Lythraceae</taxon>
        <taxon>Trapa</taxon>
    </lineage>
</organism>
<keyword evidence="8" id="KW-0539">Nucleus</keyword>
<keyword evidence="3" id="KW-0677">Repeat</keyword>
<evidence type="ECO:0000256" key="10">
    <source>
        <dbReference type="SAM" id="MobiDB-lite"/>
    </source>
</evidence>
<evidence type="ECO:0000313" key="13">
    <source>
        <dbReference type="Proteomes" id="UP001345219"/>
    </source>
</evidence>
<feature type="region of interest" description="Disordered" evidence="10">
    <location>
        <begin position="284"/>
        <end position="303"/>
    </location>
</feature>
<dbReference type="GO" id="GO:0043565">
    <property type="term" value="F:sequence-specific DNA binding"/>
    <property type="evidence" value="ECO:0007669"/>
    <property type="project" value="InterPro"/>
</dbReference>
<comment type="similarity">
    <text evidence="9">Belongs to the WRKY group I family.</text>
</comment>
<evidence type="ECO:0000259" key="11">
    <source>
        <dbReference type="PROSITE" id="PS50811"/>
    </source>
</evidence>
<keyword evidence="13" id="KW-1185">Reference proteome</keyword>
<evidence type="ECO:0000313" key="12">
    <source>
        <dbReference type="EMBL" id="KAK4763826.1"/>
    </source>
</evidence>
<feature type="domain" description="WRKY" evidence="11">
    <location>
        <begin position="445"/>
        <end position="510"/>
    </location>
</feature>
<dbReference type="EMBL" id="JAXIOK010000008">
    <property type="protein sequence ID" value="KAK4763826.1"/>
    <property type="molecule type" value="Genomic_DNA"/>
</dbReference>
<comment type="caution">
    <text evidence="12">The sequence shown here is derived from an EMBL/GenBank/DDBJ whole genome shotgun (WGS) entry which is preliminary data.</text>
</comment>
<evidence type="ECO:0000256" key="8">
    <source>
        <dbReference type="ARBA" id="ARBA00023242"/>
    </source>
</evidence>
<gene>
    <name evidence="12" type="ORF">SAY87_013264</name>
</gene>
<comment type="subcellular location">
    <subcellularLocation>
        <location evidence="1">Nucleus</location>
    </subcellularLocation>
</comment>